<reference evidence="2 3" key="1">
    <citation type="journal article" date="2019" name="Sci. Rep.">
        <title>Orb-weaving spider Araneus ventricosus genome elucidates the spidroin gene catalogue.</title>
        <authorList>
            <person name="Kono N."/>
            <person name="Nakamura H."/>
            <person name="Ohtoshi R."/>
            <person name="Moran D.A.P."/>
            <person name="Shinohara A."/>
            <person name="Yoshida Y."/>
            <person name="Fujiwara M."/>
            <person name="Mori M."/>
            <person name="Tomita M."/>
            <person name="Arakawa K."/>
        </authorList>
    </citation>
    <scope>NUCLEOTIDE SEQUENCE [LARGE SCALE GENOMIC DNA]</scope>
</reference>
<proteinExistence type="predicted"/>
<gene>
    <name evidence="2" type="ORF">AVEN_242293_1</name>
</gene>
<feature type="compositionally biased region" description="Gly residues" evidence="1">
    <location>
        <begin position="45"/>
        <end position="56"/>
    </location>
</feature>
<evidence type="ECO:0000313" key="2">
    <source>
        <dbReference type="EMBL" id="GBM49685.1"/>
    </source>
</evidence>
<protein>
    <submittedName>
        <fullName evidence="2">Uncharacterized protein</fullName>
    </submittedName>
</protein>
<feature type="compositionally biased region" description="Basic and acidic residues" evidence="1">
    <location>
        <begin position="32"/>
        <end position="44"/>
    </location>
</feature>
<name>A0A4Y2GAE5_ARAVE</name>
<sequence>MTGFKFQDFMRRFQFETRCEASDASKNLPRLGPRDESRKSEIRRVGGGIGGIEIVK</sequence>
<dbReference type="Proteomes" id="UP000499080">
    <property type="component" value="Unassembled WGS sequence"/>
</dbReference>
<dbReference type="EMBL" id="BGPR01253541">
    <property type="protein sequence ID" value="GBM49685.1"/>
    <property type="molecule type" value="Genomic_DNA"/>
</dbReference>
<organism evidence="2 3">
    <name type="scientific">Araneus ventricosus</name>
    <name type="common">Orbweaver spider</name>
    <name type="synonym">Epeira ventricosa</name>
    <dbReference type="NCBI Taxonomy" id="182803"/>
    <lineage>
        <taxon>Eukaryota</taxon>
        <taxon>Metazoa</taxon>
        <taxon>Ecdysozoa</taxon>
        <taxon>Arthropoda</taxon>
        <taxon>Chelicerata</taxon>
        <taxon>Arachnida</taxon>
        <taxon>Araneae</taxon>
        <taxon>Araneomorphae</taxon>
        <taxon>Entelegynae</taxon>
        <taxon>Araneoidea</taxon>
        <taxon>Araneidae</taxon>
        <taxon>Araneus</taxon>
    </lineage>
</organism>
<accession>A0A4Y2GAE5</accession>
<evidence type="ECO:0000313" key="3">
    <source>
        <dbReference type="Proteomes" id="UP000499080"/>
    </source>
</evidence>
<keyword evidence="3" id="KW-1185">Reference proteome</keyword>
<feature type="non-terminal residue" evidence="2">
    <location>
        <position position="56"/>
    </location>
</feature>
<dbReference type="AlphaFoldDB" id="A0A4Y2GAE5"/>
<comment type="caution">
    <text evidence="2">The sequence shown here is derived from an EMBL/GenBank/DDBJ whole genome shotgun (WGS) entry which is preliminary data.</text>
</comment>
<evidence type="ECO:0000256" key="1">
    <source>
        <dbReference type="SAM" id="MobiDB-lite"/>
    </source>
</evidence>
<feature type="region of interest" description="Disordered" evidence="1">
    <location>
        <begin position="23"/>
        <end position="56"/>
    </location>
</feature>